<proteinExistence type="predicted"/>
<reference evidence="2" key="1">
    <citation type="submission" date="2019-02" db="EMBL/GenBank/DDBJ databases">
        <authorList>
            <person name="Pothier F.J."/>
        </authorList>
    </citation>
    <scope>NUCLEOTIDE SEQUENCE</scope>
    <source>
        <strain evidence="2">CI-1B</strain>
    </source>
</reference>
<feature type="chain" id="PRO_5021434891" evidence="1">
    <location>
        <begin position="29"/>
        <end position="101"/>
    </location>
</feature>
<dbReference type="EMBL" id="CAADFC020000016">
    <property type="protein sequence ID" value="VIO72774.1"/>
    <property type="molecule type" value="Genomic_DNA"/>
</dbReference>
<keyword evidence="1" id="KW-0732">Signal</keyword>
<evidence type="ECO:0000313" key="3">
    <source>
        <dbReference type="Proteomes" id="UP000328092"/>
    </source>
</evidence>
<evidence type="ECO:0000313" key="2">
    <source>
        <dbReference type="EMBL" id="VIO72774.1"/>
    </source>
</evidence>
<name>A0A508TEZ7_9BRAD</name>
<dbReference type="AlphaFoldDB" id="A0A508TEZ7"/>
<organism evidence="2 3">
    <name type="scientific">Bradyrhizobium ivorense</name>
    <dbReference type="NCBI Taxonomy" id="2511166"/>
    <lineage>
        <taxon>Bacteria</taxon>
        <taxon>Pseudomonadati</taxon>
        <taxon>Pseudomonadota</taxon>
        <taxon>Alphaproteobacteria</taxon>
        <taxon>Hyphomicrobiales</taxon>
        <taxon>Nitrobacteraceae</taxon>
        <taxon>Bradyrhizobium</taxon>
    </lineage>
</organism>
<gene>
    <name evidence="2" type="ORF">CI1B_44210</name>
</gene>
<feature type="signal peptide" evidence="1">
    <location>
        <begin position="1"/>
        <end position="28"/>
    </location>
</feature>
<evidence type="ECO:0000256" key="1">
    <source>
        <dbReference type="SAM" id="SignalP"/>
    </source>
</evidence>
<protein>
    <submittedName>
        <fullName evidence="2">Uncharacterized protein</fullName>
    </submittedName>
</protein>
<dbReference type="Proteomes" id="UP000328092">
    <property type="component" value="Unassembled WGS sequence"/>
</dbReference>
<keyword evidence="3" id="KW-1185">Reference proteome</keyword>
<sequence>MSLFTKIASFAAVLIVGIAAVMPSPAEAARPTKAEKVALKRAIVACKAEAKGKKIRWLSRRKYVNNCVTEAMKDHPNMDVMTMLKERPNLTNLPVERWPGF</sequence>
<comment type="caution">
    <text evidence="2">The sequence shown here is derived from an EMBL/GenBank/DDBJ whole genome shotgun (WGS) entry which is preliminary data.</text>
</comment>
<dbReference type="RefSeq" id="WP_229173026.1">
    <property type="nucleotide sequence ID" value="NZ_CAADFB020000003.1"/>
</dbReference>
<accession>A0A508TEZ7</accession>